<proteinExistence type="predicted"/>
<evidence type="ECO:0000313" key="2">
    <source>
        <dbReference type="Proteomes" id="UP000249218"/>
    </source>
</evidence>
<name>A0A2W1BH58_HELAM</name>
<evidence type="ECO:0000313" key="1">
    <source>
        <dbReference type="EMBL" id="PZC73601.1"/>
    </source>
</evidence>
<dbReference type="AlphaFoldDB" id="A0A2W1BH58"/>
<reference evidence="1 2" key="1">
    <citation type="journal article" date="2017" name="BMC Biol.">
        <title>Genomic innovations, transcriptional plasticity and gene loss underlying the evolution and divergence of two highly polyphagous and invasive Helicoverpa pest species.</title>
        <authorList>
            <person name="Pearce S.L."/>
            <person name="Clarke D.F."/>
            <person name="East P.D."/>
            <person name="Elfekih S."/>
            <person name="Gordon K.H."/>
            <person name="Jermiin L.S."/>
            <person name="McGaughran A."/>
            <person name="Oakeshott J.G."/>
            <person name="Papanikolaou A."/>
            <person name="Perera O.P."/>
            <person name="Rane R.V."/>
            <person name="Richards S."/>
            <person name="Tay W.T."/>
            <person name="Walsh T.K."/>
            <person name="Anderson A."/>
            <person name="Anderson C.J."/>
            <person name="Asgari S."/>
            <person name="Board P.G."/>
            <person name="Bretschneider A."/>
            <person name="Campbell P.M."/>
            <person name="Chertemps T."/>
            <person name="Christeller J.T."/>
            <person name="Coppin C.W."/>
            <person name="Downes S.J."/>
            <person name="Duan G."/>
            <person name="Farnsworth C.A."/>
            <person name="Good R.T."/>
            <person name="Han L.B."/>
            <person name="Han Y.C."/>
            <person name="Hatje K."/>
            <person name="Horne I."/>
            <person name="Huang Y.P."/>
            <person name="Hughes D.S."/>
            <person name="Jacquin-Joly E."/>
            <person name="James W."/>
            <person name="Jhangiani S."/>
            <person name="Kollmar M."/>
            <person name="Kuwar S.S."/>
            <person name="Li S."/>
            <person name="Liu N.Y."/>
            <person name="Maibeche M.T."/>
            <person name="Miller J.R."/>
            <person name="Montagne N."/>
            <person name="Perry T."/>
            <person name="Qu J."/>
            <person name="Song S.V."/>
            <person name="Sutton G.G."/>
            <person name="Vogel H."/>
            <person name="Walenz B.P."/>
            <person name="Xu W."/>
            <person name="Zhang H.J."/>
            <person name="Zou Z."/>
            <person name="Batterham P."/>
            <person name="Edwards O.R."/>
            <person name="Feyereisen R."/>
            <person name="Gibbs R.A."/>
            <person name="Heckel D.G."/>
            <person name="McGrath A."/>
            <person name="Robin C."/>
            <person name="Scherer S.E."/>
            <person name="Worley K.C."/>
            <person name="Wu Y.D."/>
        </authorList>
    </citation>
    <scope>NUCLEOTIDE SEQUENCE [LARGE SCALE GENOMIC DNA]</scope>
    <source>
        <strain evidence="1">Harm_GR_Male_#8</strain>
        <tissue evidence="1">Whole organism</tissue>
    </source>
</reference>
<organism evidence="1 2">
    <name type="scientific">Helicoverpa armigera</name>
    <name type="common">Cotton bollworm</name>
    <name type="synonym">Heliothis armigera</name>
    <dbReference type="NCBI Taxonomy" id="29058"/>
    <lineage>
        <taxon>Eukaryota</taxon>
        <taxon>Metazoa</taxon>
        <taxon>Ecdysozoa</taxon>
        <taxon>Arthropoda</taxon>
        <taxon>Hexapoda</taxon>
        <taxon>Insecta</taxon>
        <taxon>Pterygota</taxon>
        <taxon>Neoptera</taxon>
        <taxon>Endopterygota</taxon>
        <taxon>Lepidoptera</taxon>
        <taxon>Glossata</taxon>
        <taxon>Ditrysia</taxon>
        <taxon>Noctuoidea</taxon>
        <taxon>Noctuidae</taxon>
        <taxon>Heliothinae</taxon>
        <taxon>Helicoverpa</taxon>
    </lineage>
</organism>
<keyword evidence="2" id="KW-1185">Reference proteome</keyword>
<accession>A0A2W1BH58</accession>
<gene>
    <name evidence="1" type="primary">HaOG209046</name>
    <name evidence="1" type="ORF">B5X24_HaOG209046</name>
</gene>
<sequence>MSIQAVDLHPCHIQGAFFRTPDRYWPARCSKAGPVNFCGRHPAATANSTKRGARNTTPPSRGLFLIGRQTPLVCRPQAVPYGGRRSATLRRPPRLLRAGREEAVSLSLSAASFKTITSSQKEATAFHPSSQNLGCLHDFK</sequence>
<dbReference type="Proteomes" id="UP000249218">
    <property type="component" value="Unassembled WGS sequence"/>
</dbReference>
<dbReference type="EMBL" id="KZ150096">
    <property type="protein sequence ID" value="PZC73601.1"/>
    <property type="molecule type" value="Genomic_DNA"/>
</dbReference>
<protein>
    <submittedName>
        <fullName evidence="1">Uncharacterized protein</fullName>
    </submittedName>
</protein>